<proteinExistence type="predicted"/>
<dbReference type="AlphaFoldDB" id="A0A812S9I9"/>
<protein>
    <submittedName>
        <fullName evidence="1">Uncharacterized protein</fullName>
    </submittedName>
</protein>
<evidence type="ECO:0000313" key="2">
    <source>
        <dbReference type="Proteomes" id="UP000649617"/>
    </source>
</evidence>
<comment type="caution">
    <text evidence="1">The sequence shown here is derived from an EMBL/GenBank/DDBJ whole genome shotgun (WGS) entry which is preliminary data.</text>
</comment>
<name>A0A812S9I9_SYMPI</name>
<evidence type="ECO:0000313" key="1">
    <source>
        <dbReference type="EMBL" id="CAE7469867.1"/>
    </source>
</evidence>
<keyword evidence="2" id="KW-1185">Reference proteome</keyword>
<accession>A0A812S9I9</accession>
<dbReference type="OrthoDB" id="446329at2759"/>
<dbReference type="EMBL" id="CAJNIZ010023538">
    <property type="protein sequence ID" value="CAE7469867.1"/>
    <property type="molecule type" value="Genomic_DNA"/>
</dbReference>
<organism evidence="1 2">
    <name type="scientific">Symbiodinium pilosum</name>
    <name type="common">Dinoflagellate</name>
    <dbReference type="NCBI Taxonomy" id="2952"/>
    <lineage>
        <taxon>Eukaryota</taxon>
        <taxon>Sar</taxon>
        <taxon>Alveolata</taxon>
        <taxon>Dinophyceae</taxon>
        <taxon>Suessiales</taxon>
        <taxon>Symbiodiniaceae</taxon>
        <taxon>Symbiodinium</taxon>
    </lineage>
</organism>
<sequence length="81" mass="8790">MFGLLRGRPYTAKEILEMQGVPMYSDTLDAAGVKLLFDPCCVSAAALRRLSGNSFNQACMTAFMAFVYSFIRESPASPVTG</sequence>
<gene>
    <name evidence="1" type="ORF">SPIL2461_LOCUS11876</name>
</gene>
<reference evidence="1" key="1">
    <citation type="submission" date="2021-02" db="EMBL/GenBank/DDBJ databases">
        <authorList>
            <person name="Dougan E. K."/>
            <person name="Rhodes N."/>
            <person name="Thang M."/>
            <person name="Chan C."/>
        </authorList>
    </citation>
    <scope>NUCLEOTIDE SEQUENCE</scope>
</reference>
<dbReference type="Proteomes" id="UP000649617">
    <property type="component" value="Unassembled WGS sequence"/>
</dbReference>